<feature type="transmembrane region" description="Helical" evidence="1">
    <location>
        <begin position="90"/>
        <end position="108"/>
    </location>
</feature>
<dbReference type="Proteomes" id="UP000007364">
    <property type="component" value="Unassembled WGS sequence"/>
</dbReference>
<accession>K2QH41</accession>
<feature type="transmembrane region" description="Helical" evidence="1">
    <location>
        <begin position="12"/>
        <end position="34"/>
    </location>
</feature>
<evidence type="ECO:0008006" key="4">
    <source>
        <dbReference type="Google" id="ProtNLM"/>
    </source>
</evidence>
<dbReference type="eggNOG" id="ENOG50332Y8">
    <property type="taxonomic scope" value="Bacteria"/>
</dbReference>
<protein>
    <recommendedName>
        <fullName evidence="4">DoxX family protein</fullName>
    </recommendedName>
</protein>
<dbReference type="OrthoDB" id="102112at2"/>
<feature type="transmembrane region" description="Helical" evidence="1">
    <location>
        <begin position="114"/>
        <end position="134"/>
    </location>
</feature>
<dbReference type="STRING" id="555500.I215_14401"/>
<evidence type="ECO:0000313" key="3">
    <source>
        <dbReference type="Proteomes" id="UP000007364"/>
    </source>
</evidence>
<name>K2QH41_9FLAO</name>
<proteinExistence type="predicted"/>
<organism evidence="2 3">
    <name type="scientific">Galbibacter marinus</name>
    <dbReference type="NCBI Taxonomy" id="555500"/>
    <lineage>
        <taxon>Bacteria</taxon>
        <taxon>Pseudomonadati</taxon>
        <taxon>Bacteroidota</taxon>
        <taxon>Flavobacteriia</taxon>
        <taxon>Flavobacteriales</taxon>
        <taxon>Flavobacteriaceae</taxon>
        <taxon>Galbibacter</taxon>
    </lineage>
</organism>
<evidence type="ECO:0000313" key="2">
    <source>
        <dbReference type="EMBL" id="EKF54067.1"/>
    </source>
</evidence>
<sequence>MNNKYIKKILVAIKYLAIYFLATKMICFAIPKFLFMQFRILHYEAYAPLVEISKSQHMWSFFGRSFQYNLFIGLAEFLIGILIVFKRTRLIALLMAFALYSNLLVLNTEFDIDFAIGHTIFDFTLVLLLLVDYYQDIYKFFIQFGGRINYSIQLEKNKFKRYFPVFFVVVLSVSYFIFALNVRTTVDENVVGSYKIEGLTIDNSPLELSNGNIGKDPMLFIEYNNQIVLSINDSVYFGNYALEKDSIRIGFYQQPTDFQIKTIFGIIKNNTISGKSYDNKHSIQLNYTRIDSKKNYLNDLYYN</sequence>
<reference evidence="2 3" key="1">
    <citation type="journal article" date="2012" name="J. Bacteriol.">
        <title>Genome Sequence of Galbibacter marinum Type Strain ck-I2-15.</title>
        <authorList>
            <person name="Lai Q."/>
            <person name="Li C."/>
            <person name="Shao Z."/>
        </authorList>
    </citation>
    <scope>NUCLEOTIDE SEQUENCE [LARGE SCALE GENOMIC DNA]</scope>
    <source>
        <strain evidence="3">ck-I2-15</strain>
    </source>
</reference>
<dbReference type="AlphaFoldDB" id="K2QH41"/>
<evidence type="ECO:0000256" key="1">
    <source>
        <dbReference type="SAM" id="Phobius"/>
    </source>
</evidence>
<feature type="transmembrane region" description="Helical" evidence="1">
    <location>
        <begin position="162"/>
        <end position="180"/>
    </location>
</feature>
<keyword evidence="3" id="KW-1185">Reference proteome</keyword>
<keyword evidence="1" id="KW-0472">Membrane</keyword>
<keyword evidence="1" id="KW-0812">Transmembrane</keyword>
<keyword evidence="1" id="KW-1133">Transmembrane helix</keyword>
<feature type="transmembrane region" description="Helical" evidence="1">
    <location>
        <begin position="66"/>
        <end position="85"/>
    </location>
</feature>
<gene>
    <name evidence="2" type="ORF">I215_14401</name>
</gene>
<dbReference type="EMBL" id="AMSG01000033">
    <property type="protein sequence ID" value="EKF54067.1"/>
    <property type="molecule type" value="Genomic_DNA"/>
</dbReference>
<comment type="caution">
    <text evidence="2">The sequence shown here is derived from an EMBL/GenBank/DDBJ whole genome shotgun (WGS) entry which is preliminary data.</text>
</comment>